<dbReference type="InterPro" id="IPR025202">
    <property type="entry name" value="PLD-like_dom"/>
</dbReference>
<evidence type="ECO:0000313" key="2">
    <source>
        <dbReference type="EMBL" id="MBD3689896.1"/>
    </source>
</evidence>
<comment type="caution">
    <text evidence="2">The sequence shown here is derived from an EMBL/GenBank/DDBJ whole genome shotgun (WGS) entry which is preliminary data.</text>
</comment>
<dbReference type="CDD" id="cd09159">
    <property type="entry name" value="PLDc_ybhO_like_2"/>
    <property type="match status" value="1"/>
</dbReference>
<sequence length="413" mass="47062">MTLWRRARQTGSTMWRATKIACGILSAAQASAIAGLVVIDELRKMRSVPSLDGYPTVDPEPAQVAGTTIESYMDGESLYADMLTAIDNARHQVYFETFIWKSDGIGQRFKDACIAAAHRGVEVFLIYDAFANLVVDPRFFHFPPHDNLHVLRYSLFHTGRDHRKILVVDGEVGFVGGYNISEKYTTTQWRDTHVRLQGPSVWELENAFVDFWNTHRRRHLPAIADTGARAWDARVSASLNDPRRMLFPVRGLYIDALERARHTAFITSAYFIPDRVIQQALLDAAARNVTIKVLVPEKSNHVIADWVSRAYMTDLVRAGVEVWLYHDVMIHAKTAVVDRRWVTVGTANIDRLSMTGNYEVNLQIHDRDMAAHMEEIFFADLTNATRVDPEVWEQRSLVRRGLERLLKPLGFLI</sequence>
<dbReference type="PROSITE" id="PS50035">
    <property type="entry name" value="PLD"/>
    <property type="match status" value="2"/>
</dbReference>
<dbReference type="InterPro" id="IPR001736">
    <property type="entry name" value="PLipase_D/transphosphatidylase"/>
</dbReference>
<feature type="domain" description="PLD phosphodiesterase" evidence="1">
    <location>
        <begin position="326"/>
        <end position="353"/>
    </location>
</feature>
<dbReference type="AlphaFoldDB" id="A0A8I0GCT0"/>
<dbReference type="CDD" id="cd09110">
    <property type="entry name" value="PLDc_CLS_1"/>
    <property type="match status" value="1"/>
</dbReference>
<name>A0A8I0GCT0_9ACTO</name>
<dbReference type="SMART" id="SM00155">
    <property type="entry name" value="PLDc"/>
    <property type="match status" value="2"/>
</dbReference>
<dbReference type="GO" id="GO:0030572">
    <property type="term" value="F:phosphatidyltransferase activity"/>
    <property type="evidence" value="ECO:0007669"/>
    <property type="project" value="UniProtKB-ARBA"/>
</dbReference>
<organism evidence="2 3">
    <name type="scientific">Nanchangia anserum</name>
    <dbReference type="NCBI Taxonomy" id="2692125"/>
    <lineage>
        <taxon>Bacteria</taxon>
        <taxon>Bacillati</taxon>
        <taxon>Actinomycetota</taxon>
        <taxon>Actinomycetes</taxon>
        <taxon>Actinomycetales</taxon>
        <taxon>Actinomycetaceae</taxon>
        <taxon>Nanchangia</taxon>
    </lineage>
</organism>
<dbReference type="Pfam" id="PF13091">
    <property type="entry name" value="PLDc_2"/>
    <property type="match status" value="2"/>
</dbReference>
<gene>
    <name evidence="2" type="ORF">H8R10_06620</name>
</gene>
<protein>
    <submittedName>
        <fullName evidence="2">Phosphatidylserine/phosphatidylglycerophosphate/ cardiolipin synthase family protein</fullName>
    </submittedName>
</protein>
<dbReference type="Gene3D" id="3.30.870.10">
    <property type="entry name" value="Endonuclease Chain A"/>
    <property type="match status" value="2"/>
</dbReference>
<proteinExistence type="predicted"/>
<dbReference type="SUPFAM" id="SSF56024">
    <property type="entry name" value="Phospholipase D/nuclease"/>
    <property type="match status" value="2"/>
</dbReference>
<dbReference type="RefSeq" id="WP_191071916.1">
    <property type="nucleotide sequence ID" value="NZ_JACRUO010000001.1"/>
</dbReference>
<dbReference type="Proteomes" id="UP000627538">
    <property type="component" value="Unassembled WGS sequence"/>
</dbReference>
<dbReference type="PANTHER" id="PTHR21248:SF22">
    <property type="entry name" value="PHOSPHOLIPASE D"/>
    <property type="match status" value="1"/>
</dbReference>
<accession>A0A8I0GCT0</accession>
<evidence type="ECO:0000259" key="1">
    <source>
        <dbReference type="PROSITE" id="PS50035"/>
    </source>
</evidence>
<dbReference type="PANTHER" id="PTHR21248">
    <property type="entry name" value="CARDIOLIPIN SYNTHASE"/>
    <property type="match status" value="1"/>
</dbReference>
<evidence type="ECO:0000313" key="3">
    <source>
        <dbReference type="Proteomes" id="UP000627538"/>
    </source>
</evidence>
<dbReference type="GO" id="GO:0032049">
    <property type="term" value="P:cardiolipin biosynthetic process"/>
    <property type="evidence" value="ECO:0007669"/>
    <property type="project" value="UniProtKB-ARBA"/>
</dbReference>
<keyword evidence="3" id="KW-1185">Reference proteome</keyword>
<dbReference type="EMBL" id="JACRUO010000001">
    <property type="protein sequence ID" value="MBD3689896.1"/>
    <property type="molecule type" value="Genomic_DNA"/>
</dbReference>
<feature type="domain" description="PLD phosphodiesterase" evidence="1">
    <location>
        <begin position="157"/>
        <end position="184"/>
    </location>
</feature>
<reference evidence="2 3" key="1">
    <citation type="submission" date="2020-08" db="EMBL/GenBank/DDBJ databases">
        <title>Winkia gen. nov., sp. nov., isolated from faeces of the Anser albifrons in China.</title>
        <authorList>
            <person name="Liu Q."/>
        </authorList>
    </citation>
    <scope>NUCLEOTIDE SEQUENCE [LARGE SCALE GENOMIC DNA]</scope>
    <source>
        <strain evidence="2 3">C62</strain>
    </source>
</reference>